<feature type="domain" description="Trimeric autotransporter adhesin YadA-like head" evidence="13">
    <location>
        <begin position="124"/>
        <end position="149"/>
    </location>
</feature>
<dbReference type="InterPro" id="IPR006311">
    <property type="entry name" value="TAT_signal"/>
</dbReference>
<evidence type="ECO:0000256" key="7">
    <source>
        <dbReference type="ARBA" id="ARBA00022729"/>
    </source>
</evidence>
<sequence>MSNSYRNTRRGHIGFRLSAVTAVLASGLQLSPLTASASTYAPANCNSSSTATIGRVTVTGTNSMPVDGTGPWSNITGCNSSGNNLDGVTVYGSYSQGTGDGATAIGFSSTAGKWATAAGLSSNASGTGSAAFGYDAQAQGLNSAAIGAASSAAGQGAVALGSGASAKYDNSAAIGAGSTTADSLANLQGAPAYTPAAGTAVTAATPAGEVSVGSGGSERRLTNVAAGGSATDAVNVSQLSTATASLSTSLDTANGTIASLSTSTAAGIGSLSTGLNTANGALASLSTSTAASIGSLSTGLSTANGNLRSLSTSVSTIYNTGTKYFHTKSTAGDSMASGDSSVAIGPQSEASGSSSLAAGTGAKAAANNALAVGSYALATGANAIAIGTGALATGSQAIGASSRAGGGGTALGDNADAGGTSLSQSPRIAKGTAIGFGAVVQQSEGVALGAGSVAATAAGVAGYVPRNTSAQQQAAVKATASTQAAASVGDAASGRFRQITGVAAGTADSDAANVAQLKASEAASRASSAQYTTRADGSVDYSQIVLGNGQAPGGTRISNVAPGVQPMDAVNVNQLNQVRSQVADVARIAYTGTAMAMAMSGTYLPTLAPGEKTVGVGVGSYKGYSAVALTFKALAGDGGMSWGAGISTNGKEWGVNAGVGWKWR</sequence>
<feature type="domain" description="Trimeric autotransporter adhesin YadA-like head" evidence="13">
    <location>
        <begin position="378"/>
        <end position="398"/>
    </location>
</feature>
<keyword evidence="9" id="KW-0472">Membrane</keyword>
<feature type="domain" description="Trimeric autotransporter adhesin YadA-like stalk" evidence="14">
    <location>
        <begin position="556"/>
        <end position="586"/>
    </location>
</feature>
<keyword evidence="10" id="KW-0998">Cell outer membrane</keyword>
<feature type="domain" description="Trimeric autotransporter adhesin YadA-like stalk" evidence="14">
    <location>
        <begin position="498"/>
        <end position="533"/>
    </location>
</feature>
<dbReference type="GO" id="GO:0015031">
    <property type="term" value="P:protein transport"/>
    <property type="evidence" value="ECO:0007669"/>
    <property type="project" value="UniProtKB-KW"/>
</dbReference>
<comment type="similarity">
    <text evidence="3">Belongs to the autotransporter-2 (AT-2) (TC 1.B.40) family.</text>
</comment>
<accession>A0A3S1A668</accession>
<feature type="domain" description="Trimeric autotransporter adhesin YadA-like head" evidence="13">
    <location>
        <begin position="152"/>
        <end position="178"/>
    </location>
</feature>
<dbReference type="SUPFAM" id="SSF54523">
    <property type="entry name" value="Pili subunits"/>
    <property type="match status" value="1"/>
</dbReference>
<keyword evidence="8" id="KW-0653">Protein transport</keyword>
<evidence type="ECO:0000256" key="5">
    <source>
        <dbReference type="ARBA" id="ARBA00022452"/>
    </source>
</evidence>
<keyword evidence="4" id="KW-0813">Transport</keyword>
<keyword evidence="5" id="KW-1134">Transmembrane beta strand</keyword>
<dbReference type="Pfam" id="PF03895">
    <property type="entry name" value="YadA_anchor"/>
    <property type="match status" value="1"/>
</dbReference>
<dbReference type="InterPro" id="IPR011049">
    <property type="entry name" value="Serralysin-like_metalloprot_C"/>
</dbReference>
<keyword evidence="6" id="KW-0812">Transmembrane</keyword>
<evidence type="ECO:0000259" key="13">
    <source>
        <dbReference type="Pfam" id="PF05658"/>
    </source>
</evidence>
<evidence type="ECO:0000313" key="15">
    <source>
        <dbReference type="EMBL" id="RUR70546.1"/>
    </source>
</evidence>
<dbReference type="AlphaFoldDB" id="A0A3S1A668"/>
<dbReference type="GO" id="GO:0009986">
    <property type="term" value="C:cell surface"/>
    <property type="evidence" value="ECO:0007669"/>
    <property type="project" value="UniProtKB-SubCell"/>
</dbReference>
<dbReference type="InterPro" id="IPR008640">
    <property type="entry name" value="Adhesin_Head_dom"/>
</dbReference>
<dbReference type="Proteomes" id="UP000281118">
    <property type="component" value="Unassembled WGS sequence"/>
</dbReference>
<evidence type="ECO:0000256" key="1">
    <source>
        <dbReference type="ARBA" id="ARBA00004241"/>
    </source>
</evidence>
<dbReference type="SUPFAM" id="SSF101967">
    <property type="entry name" value="Adhesin YadA, collagen-binding domain"/>
    <property type="match status" value="3"/>
</dbReference>
<name>A0A3S1A668_9BURK</name>
<evidence type="ECO:0000313" key="16">
    <source>
        <dbReference type="Proteomes" id="UP000281118"/>
    </source>
</evidence>
<dbReference type="InterPro" id="IPR008635">
    <property type="entry name" value="Coiled_stalk_dom"/>
</dbReference>
<dbReference type="PROSITE" id="PS51318">
    <property type="entry name" value="TAT"/>
    <property type="match status" value="1"/>
</dbReference>
<evidence type="ECO:0000256" key="9">
    <source>
        <dbReference type="ARBA" id="ARBA00023136"/>
    </source>
</evidence>
<evidence type="ECO:0000259" key="12">
    <source>
        <dbReference type="Pfam" id="PF03895"/>
    </source>
</evidence>
<reference evidence="15 16" key="1">
    <citation type="submission" date="2018-12" db="EMBL/GenBank/DDBJ databases">
        <title>The genome sequences of Variovorax guangxiensis DSM 27352.</title>
        <authorList>
            <person name="Gao J."/>
            <person name="Sun J."/>
        </authorList>
    </citation>
    <scope>NUCLEOTIDE SEQUENCE [LARGE SCALE GENOMIC DNA]</scope>
    <source>
        <strain evidence="15 16">DSM 27352</strain>
    </source>
</reference>
<dbReference type="RefSeq" id="WP_126024665.1">
    <property type="nucleotide sequence ID" value="NZ_RXFT01000014.1"/>
</dbReference>
<feature type="domain" description="Trimeric autotransporter adhesin YadA-like stalk" evidence="14">
    <location>
        <begin position="220"/>
        <end position="259"/>
    </location>
</feature>
<protein>
    <submittedName>
        <fullName evidence="15">Hemagglutinin</fullName>
    </submittedName>
</protein>
<dbReference type="EMBL" id="RXFT01000014">
    <property type="protein sequence ID" value="RUR70546.1"/>
    <property type="molecule type" value="Genomic_DNA"/>
</dbReference>
<evidence type="ECO:0000256" key="8">
    <source>
        <dbReference type="ARBA" id="ARBA00022927"/>
    </source>
</evidence>
<dbReference type="OrthoDB" id="1632057at2"/>
<dbReference type="InterPro" id="IPR005594">
    <property type="entry name" value="YadA_C"/>
</dbReference>
<evidence type="ECO:0000256" key="4">
    <source>
        <dbReference type="ARBA" id="ARBA00022448"/>
    </source>
</evidence>
<comment type="subcellular location">
    <subcellularLocation>
        <location evidence="2">Cell outer membrane</location>
    </subcellularLocation>
    <subcellularLocation>
        <location evidence="1">Cell surface</location>
    </subcellularLocation>
</comment>
<evidence type="ECO:0000256" key="10">
    <source>
        <dbReference type="ARBA" id="ARBA00023237"/>
    </source>
</evidence>
<feature type="chain" id="PRO_5018782950" evidence="11">
    <location>
        <begin position="38"/>
        <end position="664"/>
    </location>
</feature>
<gene>
    <name evidence="15" type="ORF">EJP67_26155</name>
</gene>
<evidence type="ECO:0000256" key="2">
    <source>
        <dbReference type="ARBA" id="ARBA00004442"/>
    </source>
</evidence>
<feature type="signal peptide" evidence="11">
    <location>
        <begin position="1"/>
        <end position="37"/>
    </location>
</feature>
<dbReference type="Gene3D" id="2.150.10.10">
    <property type="entry name" value="Serralysin-like metalloprotease, C-terminal"/>
    <property type="match status" value="4"/>
</dbReference>
<organism evidence="15 16">
    <name type="scientific">Variovorax guangxiensis</name>
    <dbReference type="NCBI Taxonomy" id="1775474"/>
    <lineage>
        <taxon>Bacteria</taxon>
        <taxon>Pseudomonadati</taxon>
        <taxon>Pseudomonadota</taxon>
        <taxon>Betaproteobacteria</taxon>
        <taxon>Burkholderiales</taxon>
        <taxon>Comamonadaceae</taxon>
        <taxon>Variovorax</taxon>
    </lineage>
</organism>
<proteinExistence type="inferred from homology"/>
<dbReference type="Pfam" id="PF05658">
    <property type="entry name" value="YadA_head"/>
    <property type="match status" value="4"/>
</dbReference>
<dbReference type="Pfam" id="PF05662">
    <property type="entry name" value="YadA_stalk"/>
    <property type="match status" value="3"/>
</dbReference>
<evidence type="ECO:0000256" key="3">
    <source>
        <dbReference type="ARBA" id="ARBA00005848"/>
    </source>
</evidence>
<evidence type="ECO:0000259" key="14">
    <source>
        <dbReference type="Pfam" id="PF05662"/>
    </source>
</evidence>
<dbReference type="GO" id="GO:0009279">
    <property type="term" value="C:cell outer membrane"/>
    <property type="evidence" value="ECO:0007669"/>
    <property type="project" value="UniProtKB-SubCell"/>
</dbReference>
<comment type="caution">
    <text evidence="15">The sequence shown here is derived from an EMBL/GenBank/DDBJ whole genome shotgun (WGS) entry which is preliminary data.</text>
</comment>
<feature type="domain" description="Trimeric autotransporter adhesin YadA-like C-terminal membrane anchor" evidence="12">
    <location>
        <begin position="608"/>
        <end position="663"/>
    </location>
</feature>
<keyword evidence="7 11" id="KW-0732">Signal</keyword>
<dbReference type="Gene3D" id="3.30.1300.30">
    <property type="entry name" value="GSPII I/J protein-like"/>
    <property type="match status" value="1"/>
</dbReference>
<dbReference type="InterPro" id="IPR045584">
    <property type="entry name" value="Pilin-like"/>
</dbReference>
<feature type="domain" description="Trimeric autotransporter adhesin YadA-like head" evidence="13">
    <location>
        <begin position="336"/>
        <end position="361"/>
    </location>
</feature>
<evidence type="ECO:0000256" key="11">
    <source>
        <dbReference type="SAM" id="SignalP"/>
    </source>
</evidence>
<evidence type="ECO:0000256" key="6">
    <source>
        <dbReference type="ARBA" id="ARBA00022692"/>
    </source>
</evidence>